<reference evidence="4" key="1">
    <citation type="journal article" date="2022" name="Environ. Microbiol.">
        <title>Functional analysis, diversity, and distribution of carbendazim hydrolases MheI and CbmA, responsible for the initial step in carbendazim degradation.</title>
        <authorList>
            <person name="Zhang M."/>
            <person name="Bai X."/>
            <person name="Li Q."/>
            <person name="Zhang L."/>
            <person name="Zhu Q."/>
            <person name="Gao S."/>
            <person name="Ke Z."/>
            <person name="Jiang M."/>
            <person name="Hu J."/>
            <person name="Qiu J."/>
            <person name="Hong Q."/>
        </authorList>
    </citation>
    <scope>NUCLEOTIDE SEQUENCE [LARGE SCALE GENOMIC DNA]</scope>
    <source>
        <strain evidence="4">djl-6</strain>
    </source>
</reference>
<feature type="transmembrane region" description="Helical" evidence="2">
    <location>
        <begin position="493"/>
        <end position="513"/>
    </location>
</feature>
<feature type="transmembrane region" description="Helical" evidence="2">
    <location>
        <begin position="45"/>
        <end position="63"/>
    </location>
</feature>
<feature type="transmembrane region" description="Helical" evidence="2">
    <location>
        <begin position="469"/>
        <end position="487"/>
    </location>
</feature>
<accession>A0AB38RPV5</accession>
<feature type="transmembrane region" description="Helical" evidence="2">
    <location>
        <begin position="149"/>
        <end position="165"/>
    </location>
</feature>
<feature type="transmembrane region" description="Helical" evidence="2">
    <location>
        <begin position="95"/>
        <end position="115"/>
    </location>
</feature>
<evidence type="ECO:0008006" key="5">
    <source>
        <dbReference type="Google" id="ProtNLM"/>
    </source>
</evidence>
<feature type="transmembrane region" description="Helical" evidence="2">
    <location>
        <begin position="70"/>
        <end position="89"/>
    </location>
</feature>
<evidence type="ECO:0000313" key="4">
    <source>
        <dbReference type="Proteomes" id="UP000831484"/>
    </source>
</evidence>
<proteinExistence type="predicted"/>
<feature type="transmembrane region" description="Helical" evidence="2">
    <location>
        <begin position="520"/>
        <end position="537"/>
    </location>
</feature>
<feature type="transmembrane region" description="Helical" evidence="2">
    <location>
        <begin position="17"/>
        <end position="39"/>
    </location>
</feature>
<keyword evidence="2" id="KW-0812">Transmembrane</keyword>
<sequence length="788" mass="83228">MGSGSWESSAARSRFQAAWFGVLLRHSVNVLCGVVYLSFPPRTTVGVAVAVVLIGWGSFRLLTRSMTSSTAVWADYVLIVVVAVTIPSTTEGIDVVSSNSLPLAVSGSAVLSFAFSQRHWQAVLAAVGIALAFAVGLSGVVGVESPWTVFWPYFFLVQCGIGIFLRQLVERGARAADAAGMQLAETERDVAVAQARREYQREHWATVHDTAAATMLMIGHGVPLTQERVRRQAARDLQALRSAPALESGEQIDLRRILDDIAVELGLSVSVTGAELVRVSGTLAHAVAGAVREALTNVERHSGTRAASLVLRESGVDIVDAGTGFSAADAADTEGSASTMGHGRGIAESITGRMTRVGGSARVESAPGAGTRIVLDWDTESATAATESVAGDAARVWELSDPARRAFRLSRGYGLGLVGVAVILTTLIPVRLYGPELVTEPTQMVLIGVLFVVIVLGACTVTGMAVPRWVKAAGFAAVSVVTFVQPFTTDDAFGTGEHWAFGMTGWVLLPLLLTSPVRMIMAALVFLRVVTAAAAVIGGEMNAGTFELFGYSLASELAVQMIAGFFATDLRRTARLAAEESEAQSSLIAGQEIADRVQADYRSRYTALEETTVPLLRALAEGSITADSDGVRARAAVESARMRRLFLHADGQLQLHPLAREIQDLTALGERNGVSVVVEIPPDLSSVDGQVRSSLLAVPALAVAAAREHARIVVTETPELQVSVVADCDPTRVDDLEAVETTGIQVRVEYDEGLIWVQATAAPTSAYPPESKQPTASGHAPSLSDAAR</sequence>
<evidence type="ECO:0000256" key="2">
    <source>
        <dbReference type="SAM" id="Phobius"/>
    </source>
</evidence>
<dbReference type="RefSeq" id="WP_156525107.1">
    <property type="nucleotide sequence ID" value="NZ_CP096568.1"/>
</dbReference>
<feature type="transmembrane region" description="Helical" evidence="2">
    <location>
        <begin position="444"/>
        <end position="462"/>
    </location>
</feature>
<organism evidence="3 4">
    <name type="scientific">Rhodococcus qingshengii JCM 15477</name>
    <dbReference type="NCBI Taxonomy" id="1303681"/>
    <lineage>
        <taxon>Bacteria</taxon>
        <taxon>Bacillati</taxon>
        <taxon>Actinomycetota</taxon>
        <taxon>Actinomycetes</taxon>
        <taxon>Mycobacteriales</taxon>
        <taxon>Nocardiaceae</taxon>
        <taxon>Rhodococcus</taxon>
        <taxon>Rhodococcus erythropolis group</taxon>
    </lineage>
</organism>
<feature type="region of interest" description="Disordered" evidence="1">
    <location>
        <begin position="765"/>
        <end position="788"/>
    </location>
</feature>
<keyword evidence="2" id="KW-0472">Membrane</keyword>
<feature type="transmembrane region" description="Helical" evidence="2">
    <location>
        <begin position="122"/>
        <end position="143"/>
    </location>
</feature>
<evidence type="ECO:0000256" key="1">
    <source>
        <dbReference type="SAM" id="MobiDB-lite"/>
    </source>
</evidence>
<name>A0AB38RPV5_RHOSG</name>
<dbReference type="CDD" id="cd16917">
    <property type="entry name" value="HATPase_UhpB-NarQ-NarX-like"/>
    <property type="match status" value="1"/>
</dbReference>
<protein>
    <recommendedName>
        <fullName evidence="5">Two-component system sensor kinase</fullName>
    </recommendedName>
</protein>
<keyword evidence="2" id="KW-1133">Transmembrane helix</keyword>
<dbReference type="EMBL" id="CP096568">
    <property type="protein sequence ID" value="UPU46936.1"/>
    <property type="molecule type" value="Genomic_DNA"/>
</dbReference>
<evidence type="ECO:0000313" key="3">
    <source>
        <dbReference type="EMBL" id="UPU46936.1"/>
    </source>
</evidence>
<dbReference type="InterPro" id="IPR036890">
    <property type="entry name" value="HATPase_C_sf"/>
</dbReference>
<dbReference type="AlphaFoldDB" id="A0AB38RPV5"/>
<keyword evidence="4" id="KW-1185">Reference proteome</keyword>
<geneLocation type="plasmid" evidence="3 4">
    <name>pdjl-6-5</name>
</geneLocation>
<gene>
    <name evidence="3" type="ORF">M0639_34490</name>
</gene>
<keyword evidence="3" id="KW-0614">Plasmid</keyword>
<dbReference type="SUPFAM" id="SSF55874">
    <property type="entry name" value="ATPase domain of HSP90 chaperone/DNA topoisomerase II/histidine kinase"/>
    <property type="match status" value="1"/>
</dbReference>
<dbReference type="Proteomes" id="UP000831484">
    <property type="component" value="Plasmid pdjl-6-5"/>
</dbReference>
<feature type="transmembrane region" description="Helical" evidence="2">
    <location>
        <begin position="413"/>
        <end position="432"/>
    </location>
</feature>
<dbReference type="Gene3D" id="3.30.565.10">
    <property type="entry name" value="Histidine kinase-like ATPase, C-terminal domain"/>
    <property type="match status" value="1"/>
</dbReference>